<dbReference type="PANTHER" id="PTHR33840">
    <property type="match status" value="1"/>
</dbReference>
<evidence type="ECO:0000313" key="2">
    <source>
        <dbReference type="EMBL" id="MBB4147692.1"/>
    </source>
</evidence>
<dbReference type="InterPro" id="IPR018712">
    <property type="entry name" value="Tle1-like_cat"/>
</dbReference>
<comment type="caution">
    <text evidence="2">The sequence shown here is derived from an EMBL/GenBank/DDBJ whole genome shotgun (WGS) entry which is preliminary data.</text>
</comment>
<dbReference type="InterPro" id="IPR029058">
    <property type="entry name" value="AB_hydrolase_fold"/>
</dbReference>
<reference evidence="2 3" key="1">
    <citation type="submission" date="2020-08" db="EMBL/GenBank/DDBJ databases">
        <title>Genomic Encyclopedia of Type Strains, Phase IV (KMG-IV): sequencing the most valuable type-strain genomes for metagenomic binning, comparative biology and taxonomic classification.</title>
        <authorList>
            <person name="Goeker M."/>
        </authorList>
    </citation>
    <scope>NUCLEOTIDE SEQUENCE [LARGE SCALE GENOMIC DNA]</scope>
    <source>
        <strain evidence="2 3">DSM 19371</strain>
    </source>
</reference>
<evidence type="ECO:0000313" key="3">
    <source>
        <dbReference type="Proteomes" id="UP000590524"/>
    </source>
</evidence>
<dbReference type="SUPFAM" id="SSF53474">
    <property type="entry name" value="alpha/beta-Hydrolases"/>
    <property type="match status" value="1"/>
</dbReference>
<proteinExistence type="predicted"/>
<name>A0A7W6LP97_9SPHN</name>
<dbReference type="Proteomes" id="UP000590524">
    <property type="component" value="Unassembled WGS sequence"/>
</dbReference>
<gene>
    <name evidence="2" type="ORF">GGQ90_001467</name>
</gene>
<accession>A0A7W6LP97</accession>
<feature type="domain" description="T6SS Phospholipase effector Tle1-like catalytic" evidence="1">
    <location>
        <begin position="2"/>
        <end position="268"/>
    </location>
</feature>
<sequence length="365" mass="40354">MKRIVICCDGTWNEPDHNEQGKPCPTNVVKLASLIPAMADDGTAQRVFYHNGIGSMASRTKRLIDGATGYGISRILLSCYAWLVRTYQPGDQLYFFGFSRGAYTARSLTGFVRNSGILRTEHESLIPDAFALYRSRDGTRAPRSEASRLFRQSYAWSDSTPIQCVGVWDTVGSLGVPNTLFQGILKHLFRVNREFHDTDLSSSVAFAFHAVAIDEHRKPFLPTLWTLPKGQGAGQHVEQCWFPGCHADVGGGNPDSGLSAVALEWMVARARLAGLAVDDPFRLVPPGFPPHHPDPLGPVSESQTLFYRLFGSGERAIDVPHPAGRTNEGLSDAAIERWHKLPEWRPAALVDLVHRKPDMLEPRSP</sequence>
<organism evidence="2 3">
    <name type="scientific">Sphingobium scionense</name>
    <dbReference type="NCBI Taxonomy" id="1404341"/>
    <lineage>
        <taxon>Bacteria</taxon>
        <taxon>Pseudomonadati</taxon>
        <taxon>Pseudomonadota</taxon>
        <taxon>Alphaproteobacteria</taxon>
        <taxon>Sphingomonadales</taxon>
        <taxon>Sphingomonadaceae</taxon>
        <taxon>Sphingobium</taxon>
    </lineage>
</organism>
<dbReference type="PANTHER" id="PTHR33840:SF1">
    <property type="entry name" value="TLE1 PHOSPHOLIPASE DOMAIN-CONTAINING PROTEIN"/>
    <property type="match status" value="1"/>
</dbReference>
<protein>
    <submittedName>
        <fullName evidence="2">Uncharacterized protein (DUF2235 family)</fullName>
    </submittedName>
</protein>
<dbReference type="Pfam" id="PF09994">
    <property type="entry name" value="T6SS_Tle1-like_cat"/>
    <property type="match status" value="1"/>
</dbReference>
<dbReference type="EMBL" id="JACIEU010000005">
    <property type="protein sequence ID" value="MBB4147692.1"/>
    <property type="molecule type" value="Genomic_DNA"/>
</dbReference>
<dbReference type="AlphaFoldDB" id="A0A7W6LP97"/>
<evidence type="ECO:0000259" key="1">
    <source>
        <dbReference type="Pfam" id="PF09994"/>
    </source>
</evidence>
<dbReference type="RefSeq" id="WP_188081510.1">
    <property type="nucleotide sequence ID" value="NZ_JACIEU010000005.1"/>
</dbReference>
<keyword evidence="3" id="KW-1185">Reference proteome</keyword>